<evidence type="ECO:0000313" key="2">
    <source>
        <dbReference type="EMBL" id="MFC0682948.1"/>
    </source>
</evidence>
<protein>
    <recommendedName>
        <fullName evidence="4">Lipoprotein</fullName>
    </recommendedName>
</protein>
<dbReference type="Proteomes" id="UP001589896">
    <property type="component" value="Unassembled WGS sequence"/>
</dbReference>
<sequence>MKISGGMMQKASLVIGLALLSGCATHYAPPTSGPTATVTFGASGIPMGAWVLVQNYASERCEPSPNGTRLATFTTTAVQGKGDPHAGVSRAMPAGQPAVVTFAYQAGAAGFTDTAACTLTQAFVPEAGGKYRVSFVQSGTMCHVSVVREDGGALKPVPGAKAVNPVCVNQING</sequence>
<feature type="signal peptide" evidence="1">
    <location>
        <begin position="1"/>
        <end position="28"/>
    </location>
</feature>
<reference evidence="2 3" key="1">
    <citation type="submission" date="2024-09" db="EMBL/GenBank/DDBJ databases">
        <authorList>
            <person name="Sun Q."/>
            <person name="Mori K."/>
        </authorList>
    </citation>
    <scope>NUCLEOTIDE SEQUENCE [LARGE SCALE GENOMIC DNA]</scope>
    <source>
        <strain evidence="2 3">KCTC 23076</strain>
    </source>
</reference>
<organism evidence="2 3">
    <name type="scientific">Lysobacter korlensis</name>
    <dbReference type="NCBI Taxonomy" id="553636"/>
    <lineage>
        <taxon>Bacteria</taxon>
        <taxon>Pseudomonadati</taxon>
        <taxon>Pseudomonadota</taxon>
        <taxon>Gammaproteobacteria</taxon>
        <taxon>Lysobacterales</taxon>
        <taxon>Lysobacteraceae</taxon>
        <taxon>Lysobacter</taxon>
    </lineage>
</organism>
<comment type="caution">
    <text evidence="2">The sequence shown here is derived from an EMBL/GenBank/DDBJ whole genome shotgun (WGS) entry which is preliminary data.</text>
</comment>
<evidence type="ECO:0000313" key="3">
    <source>
        <dbReference type="Proteomes" id="UP001589896"/>
    </source>
</evidence>
<accession>A0ABV6S491</accession>
<evidence type="ECO:0008006" key="4">
    <source>
        <dbReference type="Google" id="ProtNLM"/>
    </source>
</evidence>
<dbReference type="RefSeq" id="WP_386677465.1">
    <property type="nucleotide sequence ID" value="NZ_JBHLTG010000051.1"/>
</dbReference>
<proteinExistence type="predicted"/>
<keyword evidence="1" id="KW-0732">Signal</keyword>
<gene>
    <name evidence="2" type="ORF">ACFFGH_34400</name>
</gene>
<dbReference type="EMBL" id="JBHLTG010000051">
    <property type="protein sequence ID" value="MFC0682948.1"/>
    <property type="molecule type" value="Genomic_DNA"/>
</dbReference>
<feature type="chain" id="PRO_5047145148" description="Lipoprotein" evidence="1">
    <location>
        <begin position="29"/>
        <end position="173"/>
    </location>
</feature>
<name>A0ABV6S491_9GAMM</name>
<evidence type="ECO:0000256" key="1">
    <source>
        <dbReference type="SAM" id="SignalP"/>
    </source>
</evidence>
<dbReference type="PROSITE" id="PS51257">
    <property type="entry name" value="PROKAR_LIPOPROTEIN"/>
    <property type="match status" value="1"/>
</dbReference>
<keyword evidence="3" id="KW-1185">Reference proteome</keyword>